<sequence length="171" mass="18299">MAMPPPPARGLRTPRPVAFFRRPCLFPLALALRGTGGGVNPQPARSERSRPQAPELLSGRPRAAEKKELAPGLTASAHRGRQPCSRSAGPSVRLFGAGAIHPRPLPKLRTHGKSRKARPALGGASRLPAAETWTYIRLPRASAEPLPPSRLSASPRTGGLRSCWIFQATFS</sequence>
<evidence type="ECO:0000313" key="2">
    <source>
        <dbReference type="EMBL" id="KAK2093297.1"/>
    </source>
</evidence>
<reference evidence="2 3" key="1">
    <citation type="submission" date="2023-05" db="EMBL/GenBank/DDBJ databases">
        <title>B98-5 Cell Line De Novo Hybrid Assembly: An Optical Mapping Approach.</title>
        <authorList>
            <person name="Kananen K."/>
            <person name="Auerbach J.A."/>
            <person name="Kautto E."/>
            <person name="Blachly J.S."/>
        </authorList>
    </citation>
    <scope>NUCLEOTIDE SEQUENCE [LARGE SCALE GENOMIC DNA]</scope>
    <source>
        <strain evidence="2">B95-8</strain>
        <tissue evidence="2">Cell line</tissue>
    </source>
</reference>
<organism evidence="2 3">
    <name type="scientific">Saguinus oedipus</name>
    <name type="common">Cotton-top tamarin</name>
    <name type="synonym">Oedipomidas oedipus</name>
    <dbReference type="NCBI Taxonomy" id="9490"/>
    <lineage>
        <taxon>Eukaryota</taxon>
        <taxon>Metazoa</taxon>
        <taxon>Chordata</taxon>
        <taxon>Craniata</taxon>
        <taxon>Vertebrata</taxon>
        <taxon>Euteleostomi</taxon>
        <taxon>Mammalia</taxon>
        <taxon>Eutheria</taxon>
        <taxon>Euarchontoglires</taxon>
        <taxon>Primates</taxon>
        <taxon>Haplorrhini</taxon>
        <taxon>Platyrrhini</taxon>
        <taxon>Cebidae</taxon>
        <taxon>Callitrichinae</taxon>
        <taxon>Saguinus</taxon>
    </lineage>
</organism>
<evidence type="ECO:0000313" key="3">
    <source>
        <dbReference type="Proteomes" id="UP001266305"/>
    </source>
</evidence>
<comment type="caution">
    <text evidence="2">The sequence shown here is derived from an EMBL/GenBank/DDBJ whole genome shotgun (WGS) entry which is preliminary data.</text>
</comment>
<proteinExistence type="predicted"/>
<dbReference type="EMBL" id="JASSZA010000015">
    <property type="protein sequence ID" value="KAK2093297.1"/>
    <property type="molecule type" value="Genomic_DNA"/>
</dbReference>
<feature type="region of interest" description="Disordered" evidence="1">
    <location>
        <begin position="32"/>
        <end position="123"/>
    </location>
</feature>
<name>A0ABQ9U8A9_SAGOE</name>
<gene>
    <name evidence="2" type="ORF">P7K49_029826</name>
</gene>
<feature type="compositionally biased region" description="Basic residues" evidence="1">
    <location>
        <begin position="104"/>
        <end position="118"/>
    </location>
</feature>
<dbReference type="Proteomes" id="UP001266305">
    <property type="component" value="Unassembled WGS sequence"/>
</dbReference>
<evidence type="ECO:0000256" key="1">
    <source>
        <dbReference type="SAM" id="MobiDB-lite"/>
    </source>
</evidence>
<protein>
    <submittedName>
        <fullName evidence="2">Uncharacterized protein</fullName>
    </submittedName>
</protein>
<accession>A0ABQ9U8A9</accession>
<keyword evidence="3" id="KW-1185">Reference proteome</keyword>